<reference evidence="1 2" key="1">
    <citation type="submission" date="2020-08" db="EMBL/GenBank/DDBJ databases">
        <title>Description of novel Flavobacterium F-408 isolate.</title>
        <authorList>
            <person name="Saticioglu I.B."/>
            <person name="Duman M."/>
            <person name="Altun S."/>
        </authorList>
    </citation>
    <scope>NUCLEOTIDE SEQUENCE [LARGE SCALE GENOMIC DNA]</scope>
    <source>
        <strain evidence="1 2">F-408</strain>
    </source>
</reference>
<keyword evidence="2" id="KW-1185">Reference proteome</keyword>
<evidence type="ECO:0000313" key="2">
    <source>
        <dbReference type="Proteomes" id="UP000605990"/>
    </source>
</evidence>
<organism evidence="1 2">
    <name type="scientific">Flavobacterium bernardetii</name>
    <dbReference type="NCBI Taxonomy" id="2813823"/>
    <lineage>
        <taxon>Bacteria</taxon>
        <taxon>Pseudomonadati</taxon>
        <taxon>Bacteroidota</taxon>
        <taxon>Flavobacteriia</taxon>
        <taxon>Flavobacteriales</taxon>
        <taxon>Flavobacteriaceae</taxon>
        <taxon>Flavobacterium</taxon>
    </lineage>
</organism>
<name>A0ABR7J239_9FLAO</name>
<dbReference type="RefSeq" id="WP_166131070.1">
    <property type="nucleotide sequence ID" value="NZ_JAANOQ010000009.1"/>
</dbReference>
<proteinExistence type="predicted"/>
<sequence>MRLEQQLAKIVAKIELEAIKELEWRERCRLSVIKREEERKTREEFEARKEKEFAKTKKLFSDSEKFNKAIIYRNYINVTEQKAIAENNLTDELKSWIKWAKDKANWIDPFINKTDELLTEKDKEELFSIYSIR</sequence>
<comment type="caution">
    <text evidence="1">The sequence shown here is derived from an EMBL/GenBank/DDBJ whole genome shotgun (WGS) entry which is preliminary data.</text>
</comment>
<evidence type="ECO:0000313" key="1">
    <source>
        <dbReference type="EMBL" id="MBC5836003.1"/>
    </source>
</evidence>
<gene>
    <name evidence="1" type="ORF">H8R27_14000</name>
</gene>
<accession>A0ABR7J239</accession>
<dbReference type="Proteomes" id="UP000605990">
    <property type="component" value="Unassembled WGS sequence"/>
</dbReference>
<protein>
    <submittedName>
        <fullName evidence="1">Uncharacterized protein</fullName>
    </submittedName>
</protein>
<dbReference type="EMBL" id="JACRUN010000010">
    <property type="protein sequence ID" value="MBC5836003.1"/>
    <property type="molecule type" value="Genomic_DNA"/>
</dbReference>